<dbReference type="GO" id="GO:0004022">
    <property type="term" value="F:alcohol dehydrogenase (NAD+) activity"/>
    <property type="evidence" value="ECO:0007669"/>
    <property type="project" value="UniProtKB-ARBA"/>
</dbReference>
<protein>
    <submittedName>
        <fullName evidence="6">Iron-containing alcohol dehydrogenase</fullName>
    </submittedName>
</protein>
<evidence type="ECO:0000259" key="5">
    <source>
        <dbReference type="Pfam" id="PF25137"/>
    </source>
</evidence>
<evidence type="ECO:0000256" key="1">
    <source>
        <dbReference type="ARBA" id="ARBA00007358"/>
    </source>
</evidence>
<dbReference type="Gene3D" id="3.40.50.1970">
    <property type="match status" value="1"/>
</dbReference>
<dbReference type="InterPro" id="IPR039697">
    <property type="entry name" value="Alcohol_dehydrogenase_Fe"/>
</dbReference>
<accession>A0A426UAE2</accession>
<evidence type="ECO:0000313" key="7">
    <source>
        <dbReference type="Proteomes" id="UP000280307"/>
    </source>
</evidence>
<dbReference type="PROSITE" id="PS00913">
    <property type="entry name" value="ADH_IRON_1"/>
    <property type="match status" value="1"/>
</dbReference>
<dbReference type="CDD" id="cd08194">
    <property type="entry name" value="Fe-ADH-like"/>
    <property type="match status" value="1"/>
</dbReference>
<dbReference type="FunFam" id="1.20.1090.10:FF:000001">
    <property type="entry name" value="Aldehyde-alcohol dehydrogenase"/>
    <property type="match status" value="1"/>
</dbReference>
<dbReference type="InterPro" id="IPR001670">
    <property type="entry name" value="ADH_Fe/GldA"/>
</dbReference>
<comment type="similarity">
    <text evidence="1">Belongs to the iron-containing alcohol dehydrogenase family.</text>
</comment>
<dbReference type="InterPro" id="IPR056798">
    <property type="entry name" value="ADH_Fe_C"/>
</dbReference>
<dbReference type="Pfam" id="PF25137">
    <property type="entry name" value="ADH_Fe_C"/>
    <property type="match status" value="1"/>
</dbReference>
<keyword evidence="2" id="KW-0560">Oxidoreductase</keyword>
<dbReference type="SUPFAM" id="SSF56796">
    <property type="entry name" value="Dehydroquinate synthase-like"/>
    <property type="match status" value="1"/>
</dbReference>
<dbReference type="GO" id="GO:0046872">
    <property type="term" value="F:metal ion binding"/>
    <property type="evidence" value="ECO:0007669"/>
    <property type="project" value="InterPro"/>
</dbReference>
<name>A0A426UAE2_9CHLR</name>
<evidence type="ECO:0000256" key="3">
    <source>
        <dbReference type="ARBA" id="ARBA00023027"/>
    </source>
</evidence>
<dbReference type="Gene3D" id="1.20.1090.10">
    <property type="entry name" value="Dehydroquinate synthase-like - alpha domain"/>
    <property type="match status" value="1"/>
</dbReference>
<evidence type="ECO:0000256" key="2">
    <source>
        <dbReference type="ARBA" id="ARBA00023002"/>
    </source>
</evidence>
<evidence type="ECO:0000313" key="6">
    <source>
        <dbReference type="EMBL" id="RRR77252.1"/>
    </source>
</evidence>
<feature type="domain" description="Fe-containing alcohol dehydrogenase-like C-terminal" evidence="5">
    <location>
        <begin position="188"/>
        <end position="386"/>
    </location>
</feature>
<dbReference type="PANTHER" id="PTHR11496">
    <property type="entry name" value="ALCOHOL DEHYDROGENASE"/>
    <property type="match status" value="1"/>
</dbReference>
<dbReference type="InterPro" id="IPR018211">
    <property type="entry name" value="ADH_Fe_CS"/>
</dbReference>
<dbReference type="Proteomes" id="UP000280307">
    <property type="component" value="Unassembled WGS sequence"/>
</dbReference>
<sequence>MQPREFITPAHMVVGSNAVEQVGEQCRKRGWSKALIVTDKIMASLGLVARVEQLLAASEIGSVVYAGVNSEPVVEFVQEGLDIYKANACDFVVAVGGGSPIDAAKAVAVLVTNPGSIEQYKGLGKLANPGVPLVAIPTTAGTGSEATLFTIITDQKTDVKMLIGSPYLMPTVAIVDPLLTLSSPPGVTAATGIDALVHAIEAYVSVKRQPMSDMFCLSAIELISQNIRQAWANGNNIAAREQMMLGAMQAGIAFSNASVALVHGMSRPIGANFHIAHGVSNAALLAVVTDFSLIGDPVRYARIAQVMGENTSGLALMDAADRVVVAIRRLVRDIRIPSLRQLGVERERLMELAPAMADAAIDSGSPGNNPRKPTKQEIIELYARAFDEE</sequence>
<comment type="caution">
    <text evidence="6">The sequence shown here is derived from an EMBL/GenBank/DDBJ whole genome shotgun (WGS) entry which is preliminary data.</text>
</comment>
<reference evidence="6 7" key="1">
    <citation type="submission" date="2018-12" db="EMBL/GenBank/DDBJ databases">
        <title>Genome Sequence of Candidatus Viridilinea halotolerans isolated from saline sulfide-rich spring.</title>
        <authorList>
            <person name="Grouzdev D.S."/>
            <person name="Burganskaya E.I."/>
            <person name="Krutkina M.S."/>
            <person name="Sukhacheva M.V."/>
            <person name="Gorlenko V.M."/>
        </authorList>
    </citation>
    <scope>NUCLEOTIDE SEQUENCE [LARGE SCALE GENOMIC DNA]</scope>
    <source>
        <strain evidence="6">Chok-6</strain>
    </source>
</reference>
<organism evidence="6 7">
    <name type="scientific">Candidatus Viridilinea halotolerans</name>
    <dbReference type="NCBI Taxonomy" id="2491704"/>
    <lineage>
        <taxon>Bacteria</taxon>
        <taxon>Bacillati</taxon>
        <taxon>Chloroflexota</taxon>
        <taxon>Chloroflexia</taxon>
        <taxon>Chloroflexales</taxon>
        <taxon>Chloroflexineae</taxon>
        <taxon>Oscillochloridaceae</taxon>
        <taxon>Candidatus Viridilinea</taxon>
    </lineage>
</organism>
<dbReference type="FunFam" id="3.40.50.1970:FF:000003">
    <property type="entry name" value="Alcohol dehydrogenase, iron-containing"/>
    <property type="match status" value="1"/>
</dbReference>
<dbReference type="EMBL" id="RSAS01000073">
    <property type="protein sequence ID" value="RRR77252.1"/>
    <property type="molecule type" value="Genomic_DNA"/>
</dbReference>
<dbReference type="Pfam" id="PF00465">
    <property type="entry name" value="Fe-ADH"/>
    <property type="match status" value="1"/>
</dbReference>
<proteinExistence type="inferred from homology"/>
<evidence type="ECO:0000259" key="4">
    <source>
        <dbReference type="Pfam" id="PF00465"/>
    </source>
</evidence>
<dbReference type="AlphaFoldDB" id="A0A426UAE2"/>
<dbReference type="PANTHER" id="PTHR11496:SF102">
    <property type="entry name" value="ALCOHOL DEHYDROGENASE 4"/>
    <property type="match status" value="1"/>
</dbReference>
<feature type="domain" description="Alcohol dehydrogenase iron-type/glycerol dehydrogenase GldA" evidence="4">
    <location>
        <begin position="9"/>
        <end position="177"/>
    </location>
</feature>
<keyword evidence="3" id="KW-0520">NAD</keyword>
<gene>
    <name evidence="6" type="ORF">EI684_01730</name>
</gene>